<dbReference type="GO" id="GO:0008270">
    <property type="term" value="F:zinc ion binding"/>
    <property type="evidence" value="ECO:0007669"/>
    <property type="project" value="UniProtKB-KW"/>
</dbReference>
<feature type="domain" description="C2H2-type" evidence="10">
    <location>
        <begin position="281"/>
        <end position="303"/>
    </location>
</feature>
<feature type="region of interest" description="Disordered" evidence="9">
    <location>
        <begin position="16"/>
        <end position="36"/>
    </location>
</feature>
<dbReference type="InterPro" id="IPR036236">
    <property type="entry name" value="Znf_C2H2_sf"/>
</dbReference>
<evidence type="ECO:0000256" key="9">
    <source>
        <dbReference type="SAM" id="MobiDB-lite"/>
    </source>
</evidence>
<evidence type="ECO:0000256" key="2">
    <source>
        <dbReference type="ARBA" id="ARBA00022723"/>
    </source>
</evidence>
<dbReference type="InterPro" id="IPR051061">
    <property type="entry name" value="Zinc_finger_trans_reg"/>
</dbReference>
<dbReference type="PANTHER" id="PTHR46179:SF13">
    <property type="entry name" value="C2H2-TYPE DOMAIN-CONTAINING PROTEIN"/>
    <property type="match status" value="1"/>
</dbReference>
<feature type="domain" description="C2H2-type" evidence="10">
    <location>
        <begin position="247"/>
        <end position="276"/>
    </location>
</feature>
<keyword evidence="7" id="KW-0539">Nucleus</keyword>
<evidence type="ECO:0000313" key="12">
    <source>
        <dbReference type="Proteomes" id="UP000316270"/>
    </source>
</evidence>
<dbReference type="SMART" id="SM00355">
    <property type="entry name" value="ZnF_C2H2"/>
    <property type="match status" value="2"/>
</dbReference>
<dbReference type="Gene3D" id="3.30.160.60">
    <property type="entry name" value="Classic Zinc Finger"/>
    <property type="match status" value="1"/>
</dbReference>
<keyword evidence="6" id="KW-0804">Transcription</keyword>
<dbReference type="SUPFAM" id="SSF57667">
    <property type="entry name" value="beta-beta-alpha zinc fingers"/>
    <property type="match status" value="1"/>
</dbReference>
<evidence type="ECO:0000256" key="8">
    <source>
        <dbReference type="PROSITE-ProRule" id="PRU00042"/>
    </source>
</evidence>
<evidence type="ECO:0000259" key="10">
    <source>
        <dbReference type="PROSITE" id="PS50157"/>
    </source>
</evidence>
<dbReference type="PROSITE" id="PS00028">
    <property type="entry name" value="ZINC_FINGER_C2H2_1"/>
    <property type="match status" value="2"/>
</dbReference>
<accession>A0A517L1S7</accession>
<keyword evidence="12" id="KW-1185">Reference proteome</keyword>
<dbReference type="InterPro" id="IPR013087">
    <property type="entry name" value="Znf_C2H2_type"/>
</dbReference>
<gene>
    <name evidence="11" type="ORF">FKW77_008488</name>
</gene>
<reference evidence="11 12" key="1">
    <citation type="submission" date="2019-07" db="EMBL/GenBank/DDBJ databases">
        <title>Finished genome of Venturia effusa.</title>
        <authorList>
            <person name="Young C.A."/>
            <person name="Cox M.P."/>
            <person name="Ganley A.R.D."/>
            <person name="David W.J."/>
        </authorList>
    </citation>
    <scope>NUCLEOTIDE SEQUENCE [LARGE SCALE GENOMIC DNA]</scope>
    <source>
        <strain evidence="12">albino</strain>
    </source>
</reference>
<dbReference type="EMBL" id="CP042187">
    <property type="protein sequence ID" value="QDS69594.1"/>
    <property type="molecule type" value="Genomic_DNA"/>
</dbReference>
<keyword evidence="2" id="KW-0479">Metal-binding</keyword>
<dbReference type="STRING" id="50376.A0A517L1S7"/>
<sequence length="343" mass="38406">MDFNFFQAISNGESLYDGRTSRSEQLHPSQPKTTNPPFWAEEALILPADDCTDPNPVTSSFPPALMPYKLPFSQDHGYAATRLVSHYEEEEQGTAGYSANNLSQQQFCQPIAGLGMDVEEYHGLPLQNTVAPTEDAAKAFRWTLNSSTVSDQVDVPPRGANVTDMSGLGALFPQDEQALQQNLNDADLGNVNPRLYRAQSSPQLAFRTVEDYPYPTPYDRAGDSKSLSVPGPRSARTSDASVDGGRYACPEEDCDKTYKNPSGLARHAHTHKPDFRASWKNHCDQCEGVFLYPKDLVRHKKTHDKVPVRGFKCTKRTCRYHHEGFVRKDHLLRHHRKCNALPI</sequence>
<dbReference type="GO" id="GO:0005634">
    <property type="term" value="C:nucleus"/>
    <property type="evidence" value="ECO:0007669"/>
    <property type="project" value="UniProtKB-SubCell"/>
</dbReference>
<evidence type="ECO:0000256" key="6">
    <source>
        <dbReference type="ARBA" id="ARBA00023163"/>
    </source>
</evidence>
<comment type="subcellular location">
    <subcellularLocation>
        <location evidence="1">Nucleus</location>
    </subcellularLocation>
</comment>
<dbReference type="GO" id="GO:0006357">
    <property type="term" value="P:regulation of transcription by RNA polymerase II"/>
    <property type="evidence" value="ECO:0007669"/>
    <property type="project" value="TreeGrafter"/>
</dbReference>
<evidence type="ECO:0000256" key="1">
    <source>
        <dbReference type="ARBA" id="ARBA00004123"/>
    </source>
</evidence>
<dbReference type="PANTHER" id="PTHR46179">
    <property type="entry name" value="ZINC FINGER PROTEIN"/>
    <property type="match status" value="1"/>
</dbReference>
<name>A0A517L1S7_9PEZI</name>
<evidence type="ECO:0000256" key="3">
    <source>
        <dbReference type="ARBA" id="ARBA00022771"/>
    </source>
</evidence>
<evidence type="ECO:0000256" key="4">
    <source>
        <dbReference type="ARBA" id="ARBA00022833"/>
    </source>
</evidence>
<protein>
    <recommendedName>
        <fullName evidence="10">C2H2-type domain-containing protein</fullName>
    </recommendedName>
</protein>
<feature type="region of interest" description="Disordered" evidence="9">
    <location>
        <begin position="215"/>
        <end position="243"/>
    </location>
</feature>
<feature type="compositionally biased region" description="Polar residues" evidence="9">
    <location>
        <begin position="26"/>
        <end position="36"/>
    </location>
</feature>
<dbReference type="PROSITE" id="PS50157">
    <property type="entry name" value="ZINC_FINGER_C2H2_2"/>
    <property type="match status" value="2"/>
</dbReference>
<dbReference type="AlphaFoldDB" id="A0A517L1S7"/>
<dbReference type="OrthoDB" id="8922241at2759"/>
<evidence type="ECO:0000256" key="5">
    <source>
        <dbReference type="ARBA" id="ARBA00023015"/>
    </source>
</evidence>
<organism evidence="11 12">
    <name type="scientific">Venturia effusa</name>
    <dbReference type="NCBI Taxonomy" id="50376"/>
    <lineage>
        <taxon>Eukaryota</taxon>
        <taxon>Fungi</taxon>
        <taxon>Dikarya</taxon>
        <taxon>Ascomycota</taxon>
        <taxon>Pezizomycotina</taxon>
        <taxon>Dothideomycetes</taxon>
        <taxon>Pleosporomycetidae</taxon>
        <taxon>Venturiales</taxon>
        <taxon>Venturiaceae</taxon>
        <taxon>Venturia</taxon>
    </lineage>
</organism>
<keyword evidence="3 8" id="KW-0863">Zinc-finger</keyword>
<proteinExistence type="predicted"/>
<evidence type="ECO:0000313" key="11">
    <source>
        <dbReference type="EMBL" id="QDS69594.1"/>
    </source>
</evidence>
<keyword evidence="4" id="KW-0862">Zinc</keyword>
<dbReference type="Proteomes" id="UP000316270">
    <property type="component" value="Chromosome 3"/>
</dbReference>
<evidence type="ECO:0000256" key="7">
    <source>
        <dbReference type="ARBA" id="ARBA00023242"/>
    </source>
</evidence>
<keyword evidence="5" id="KW-0805">Transcription regulation</keyword>